<gene>
    <name evidence="1" type="ORF">NQF86_05765</name>
</gene>
<proteinExistence type="predicted"/>
<accession>A0ABT3WIL3</accession>
<protein>
    <submittedName>
        <fullName evidence="1">Uncharacterized protein</fullName>
    </submittedName>
</protein>
<name>A0ABT3WIL3_9PROT</name>
<organism evidence="1 2">
    <name type="scientific">Bombella pluederhausensis</name>
    <dbReference type="NCBI Taxonomy" id="2967336"/>
    <lineage>
        <taxon>Bacteria</taxon>
        <taxon>Pseudomonadati</taxon>
        <taxon>Pseudomonadota</taxon>
        <taxon>Alphaproteobacteria</taxon>
        <taxon>Acetobacterales</taxon>
        <taxon>Acetobacteraceae</taxon>
        <taxon>Bombella</taxon>
    </lineage>
</organism>
<evidence type="ECO:0000313" key="1">
    <source>
        <dbReference type="EMBL" id="MCX5618169.1"/>
    </source>
</evidence>
<dbReference type="RefSeq" id="WP_266116681.1">
    <property type="nucleotide sequence ID" value="NZ_JANIDY010000002.1"/>
</dbReference>
<evidence type="ECO:0000313" key="2">
    <source>
        <dbReference type="Proteomes" id="UP001165576"/>
    </source>
</evidence>
<dbReference type="Proteomes" id="UP001165576">
    <property type="component" value="Unassembled WGS sequence"/>
</dbReference>
<keyword evidence="2" id="KW-1185">Reference proteome</keyword>
<comment type="caution">
    <text evidence="1">The sequence shown here is derived from an EMBL/GenBank/DDBJ whole genome shotgun (WGS) entry which is preliminary data.</text>
</comment>
<sequence length="199" mass="22128">MMQRDLHITRPSGKTSMTQRDVTALKAFQEWFLSPAGPGLLRIPLYQPTHHESGVSAITLYRRNGYQAELCTLPQGQEYEIKIPESSCALSTFLGGSLNYTIVNVPDSEKNIKDAALLEAFSTDNFIDDSISDFQNPEKLEEAHPIVASTRHISYTQPLQGGYRVLVSSPQGNAIILFFSFYSAENDTLSGLRFVQPVP</sequence>
<reference evidence="1" key="1">
    <citation type="submission" date="2022-07" db="EMBL/GenBank/DDBJ databases">
        <title>Bombella genomes.</title>
        <authorList>
            <person name="Harer L."/>
            <person name="Styblova S."/>
            <person name="Ehrmann M."/>
        </authorList>
    </citation>
    <scope>NUCLEOTIDE SEQUENCE</scope>
    <source>
        <strain evidence="1">TMW 2.2543</strain>
    </source>
</reference>
<dbReference type="EMBL" id="JANIDY010000002">
    <property type="protein sequence ID" value="MCX5618169.1"/>
    <property type="molecule type" value="Genomic_DNA"/>
</dbReference>